<accession>A0A7J0G895</accession>
<dbReference type="EMBL" id="BJWL01000018">
    <property type="protein sequence ID" value="GFZ07001.1"/>
    <property type="molecule type" value="Genomic_DNA"/>
</dbReference>
<feature type="compositionally biased region" description="Polar residues" evidence="1">
    <location>
        <begin position="57"/>
        <end position="74"/>
    </location>
</feature>
<comment type="caution">
    <text evidence="2">The sequence shown here is derived from an EMBL/GenBank/DDBJ whole genome shotgun (WGS) entry which is preliminary data.</text>
</comment>
<name>A0A7J0G895_9ERIC</name>
<evidence type="ECO:0000313" key="3">
    <source>
        <dbReference type="Proteomes" id="UP000585474"/>
    </source>
</evidence>
<proteinExistence type="predicted"/>
<reference evidence="2 3" key="1">
    <citation type="submission" date="2019-07" db="EMBL/GenBank/DDBJ databases">
        <title>De Novo Assembly of kiwifruit Actinidia rufa.</title>
        <authorList>
            <person name="Sugita-Konishi S."/>
            <person name="Sato K."/>
            <person name="Mori E."/>
            <person name="Abe Y."/>
            <person name="Kisaki G."/>
            <person name="Hamano K."/>
            <person name="Suezawa K."/>
            <person name="Otani M."/>
            <person name="Fukuda T."/>
            <person name="Manabe T."/>
            <person name="Gomi K."/>
            <person name="Tabuchi M."/>
            <person name="Akimitsu K."/>
            <person name="Kataoka I."/>
        </authorList>
    </citation>
    <scope>NUCLEOTIDE SEQUENCE [LARGE SCALE GENOMIC DNA]</scope>
    <source>
        <strain evidence="3">cv. Fuchu</strain>
    </source>
</reference>
<dbReference type="Proteomes" id="UP000585474">
    <property type="component" value="Unassembled WGS sequence"/>
</dbReference>
<evidence type="ECO:0000313" key="2">
    <source>
        <dbReference type="EMBL" id="GFZ07001.1"/>
    </source>
</evidence>
<keyword evidence="3" id="KW-1185">Reference proteome</keyword>
<feature type="region of interest" description="Disordered" evidence="1">
    <location>
        <begin position="46"/>
        <end position="74"/>
    </location>
</feature>
<organism evidence="2 3">
    <name type="scientific">Actinidia rufa</name>
    <dbReference type="NCBI Taxonomy" id="165716"/>
    <lineage>
        <taxon>Eukaryota</taxon>
        <taxon>Viridiplantae</taxon>
        <taxon>Streptophyta</taxon>
        <taxon>Embryophyta</taxon>
        <taxon>Tracheophyta</taxon>
        <taxon>Spermatophyta</taxon>
        <taxon>Magnoliopsida</taxon>
        <taxon>eudicotyledons</taxon>
        <taxon>Gunneridae</taxon>
        <taxon>Pentapetalae</taxon>
        <taxon>asterids</taxon>
        <taxon>Ericales</taxon>
        <taxon>Actinidiaceae</taxon>
        <taxon>Actinidia</taxon>
    </lineage>
</organism>
<dbReference type="AlphaFoldDB" id="A0A7J0G895"/>
<protein>
    <submittedName>
        <fullName evidence="2">Uncharacterized protein</fullName>
    </submittedName>
</protein>
<sequence length="113" mass="12125">MSEDVTCMTERLLSVTMSSMETPEVDHQRPATRQGYGEVSSLLTDTTASAYRHAPNPLSSDGTAGTSSHSRGWNTKGNVVVLRESRFLETAPAAILTVIVITGRVTPADWTTG</sequence>
<gene>
    <name evidence="2" type="ORF">Acr_18g0011710</name>
</gene>
<evidence type="ECO:0000256" key="1">
    <source>
        <dbReference type="SAM" id="MobiDB-lite"/>
    </source>
</evidence>